<dbReference type="GeneID" id="54779671"/>
<dbReference type="GO" id="GO:0019915">
    <property type="term" value="P:lipid storage"/>
    <property type="evidence" value="ECO:0007669"/>
    <property type="project" value="InterPro"/>
</dbReference>
<dbReference type="AlphaFoldDB" id="A0A642UVJ5"/>
<keyword evidence="3" id="KW-0378">Hydrolase</keyword>
<sequence length="224" mass="24887">MIKAGPIHINEYVLVYGILVGILLICAPFNRYNATIASSPVIHFLSKIFVNWGYTWCAILMAALVGLSTRLWLSFAVNGIIGFCTNWWFFGPPIFDRINSATGGYCDGDSSIKDTFRCAQSGNVWSNGLDISSHCYLLGQYVILICFALVNLRIYPISDSESATYNPLPRNGQQILRALGWVLGTMFLAEYIITCVFFHTFAERVLGLFFGVLAIQAITLTTPK</sequence>
<evidence type="ECO:0008006" key="11">
    <source>
        <dbReference type="Google" id="ProtNLM"/>
    </source>
</evidence>
<dbReference type="EMBL" id="SWFT01000034">
    <property type="protein sequence ID" value="KAA8906440.1"/>
    <property type="molecule type" value="Genomic_DNA"/>
</dbReference>
<keyword evidence="6" id="KW-0443">Lipid metabolism</keyword>
<evidence type="ECO:0000256" key="6">
    <source>
        <dbReference type="ARBA" id="ARBA00023098"/>
    </source>
</evidence>
<evidence type="ECO:0000256" key="4">
    <source>
        <dbReference type="ARBA" id="ARBA00022824"/>
    </source>
</evidence>
<keyword evidence="2 8" id="KW-0812">Transmembrane</keyword>
<dbReference type="PANTHER" id="PTHR23129">
    <property type="entry name" value="ACYL-COENZYME A DIPHOSPHATASE FITM2"/>
    <property type="match status" value="1"/>
</dbReference>
<protein>
    <recommendedName>
        <fullName evidence="11">Phosphatidic acid phosphatase type 2/haloperoxidase domain-containing protein</fullName>
    </recommendedName>
</protein>
<dbReference type="Pfam" id="PF10261">
    <property type="entry name" value="FIT"/>
    <property type="match status" value="1"/>
</dbReference>
<dbReference type="InterPro" id="IPR019388">
    <property type="entry name" value="FIT"/>
</dbReference>
<comment type="caution">
    <text evidence="9">The sequence shown here is derived from an EMBL/GenBank/DDBJ whole genome shotgun (WGS) entry which is preliminary data.</text>
</comment>
<dbReference type="Proteomes" id="UP000449547">
    <property type="component" value="Unassembled WGS sequence"/>
</dbReference>
<evidence type="ECO:0000256" key="1">
    <source>
        <dbReference type="ARBA" id="ARBA00004477"/>
    </source>
</evidence>
<keyword evidence="4" id="KW-0256">Endoplasmic reticulum</keyword>
<evidence type="ECO:0000256" key="3">
    <source>
        <dbReference type="ARBA" id="ARBA00022801"/>
    </source>
</evidence>
<evidence type="ECO:0000256" key="2">
    <source>
        <dbReference type="ARBA" id="ARBA00022692"/>
    </source>
</evidence>
<dbReference type="RefSeq" id="XP_034014150.1">
    <property type="nucleotide sequence ID" value="XM_034153516.1"/>
</dbReference>
<feature type="transmembrane region" description="Helical" evidence="8">
    <location>
        <begin position="135"/>
        <end position="155"/>
    </location>
</feature>
<evidence type="ECO:0000256" key="7">
    <source>
        <dbReference type="ARBA" id="ARBA00023136"/>
    </source>
</evidence>
<feature type="transmembrane region" description="Helical" evidence="8">
    <location>
        <begin position="12"/>
        <end position="32"/>
    </location>
</feature>
<dbReference type="VEuPathDB" id="FungiDB:DIURU_001018"/>
<dbReference type="OMA" id="FFHTIPE"/>
<evidence type="ECO:0000256" key="8">
    <source>
        <dbReference type="SAM" id="Phobius"/>
    </source>
</evidence>
<dbReference type="GO" id="GO:0010945">
    <property type="term" value="F:coenzyme A diphosphatase activity"/>
    <property type="evidence" value="ECO:0007669"/>
    <property type="project" value="InterPro"/>
</dbReference>
<feature type="transmembrane region" description="Helical" evidence="8">
    <location>
        <begin position="175"/>
        <end position="198"/>
    </location>
</feature>
<keyword evidence="5 8" id="KW-1133">Transmembrane helix</keyword>
<reference evidence="9 10" key="1">
    <citation type="submission" date="2019-07" db="EMBL/GenBank/DDBJ databases">
        <title>Genome assembly of two rare yeast pathogens: Diutina rugosa and Trichomonascus ciferrii.</title>
        <authorList>
            <person name="Mixao V."/>
            <person name="Saus E."/>
            <person name="Hansen A."/>
            <person name="Lass-Flor C."/>
            <person name="Gabaldon T."/>
        </authorList>
    </citation>
    <scope>NUCLEOTIDE SEQUENCE [LARGE SCALE GENOMIC DNA]</scope>
    <source>
        <strain evidence="9 10">CBS 613</strain>
    </source>
</reference>
<name>A0A642UVJ5_DIURU</name>
<dbReference type="GO" id="GO:0005789">
    <property type="term" value="C:endoplasmic reticulum membrane"/>
    <property type="evidence" value="ECO:0007669"/>
    <property type="project" value="UniProtKB-SubCell"/>
</dbReference>
<keyword evidence="10" id="KW-1185">Reference proteome</keyword>
<dbReference type="GO" id="GO:0008654">
    <property type="term" value="P:phospholipid biosynthetic process"/>
    <property type="evidence" value="ECO:0007669"/>
    <property type="project" value="TreeGrafter"/>
</dbReference>
<feature type="transmembrane region" description="Helical" evidence="8">
    <location>
        <begin position="205"/>
        <end position="222"/>
    </location>
</feature>
<evidence type="ECO:0000256" key="5">
    <source>
        <dbReference type="ARBA" id="ARBA00022989"/>
    </source>
</evidence>
<evidence type="ECO:0000313" key="10">
    <source>
        <dbReference type="Proteomes" id="UP000449547"/>
    </source>
</evidence>
<feature type="transmembrane region" description="Helical" evidence="8">
    <location>
        <begin position="44"/>
        <end position="65"/>
    </location>
</feature>
<dbReference type="GO" id="GO:0034389">
    <property type="term" value="P:lipid droplet organization"/>
    <property type="evidence" value="ECO:0007669"/>
    <property type="project" value="TreeGrafter"/>
</dbReference>
<feature type="transmembrane region" description="Helical" evidence="8">
    <location>
        <begin position="71"/>
        <end position="90"/>
    </location>
</feature>
<dbReference type="OrthoDB" id="5579088at2759"/>
<accession>A0A642UVJ5</accession>
<evidence type="ECO:0000313" key="9">
    <source>
        <dbReference type="EMBL" id="KAA8906440.1"/>
    </source>
</evidence>
<dbReference type="PANTHER" id="PTHR23129:SF0">
    <property type="entry name" value="ACYL-COENZYME A DIPHOSPHATASE FITM2"/>
    <property type="match status" value="1"/>
</dbReference>
<gene>
    <name evidence="9" type="ORF">DIURU_001018</name>
</gene>
<keyword evidence="7 8" id="KW-0472">Membrane</keyword>
<proteinExistence type="predicted"/>
<comment type="subcellular location">
    <subcellularLocation>
        <location evidence="1">Endoplasmic reticulum membrane</location>
        <topology evidence="1">Multi-pass membrane protein</topology>
    </subcellularLocation>
</comment>
<organism evidence="9 10">
    <name type="scientific">Diutina rugosa</name>
    <name type="common">Yeast</name>
    <name type="synonym">Candida rugosa</name>
    <dbReference type="NCBI Taxonomy" id="5481"/>
    <lineage>
        <taxon>Eukaryota</taxon>
        <taxon>Fungi</taxon>
        <taxon>Dikarya</taxon>
        <taxon>Ascomycota</taxon>
        <taxon>Saccharomycotina</taxon>
        <taxon>Pichiomycetes</taxon>
        <taxon>Debaryomycetaceae</taxon>
        <taxon>Diutina</taxon>
    </lineage>
</organism>